<organism evidence="3 4">
    <name type="scientific">Clostridium thermobutyricum DSM 4928</name>
    <dbReference type="NCBI Taxonomy" id="1121339"/>
    <lineage>
        <taxon>Bacteria</taxon>
        <taxon>Bacillati</taxon>
        <taxon>Bacillota</taxon>
        <taxon>Clostridia</taxon>
        <taxon>Eubacteriales</taxon>
        <taxon>Clostridiaceae</taxon>
        <taxon>Clostridium</taxon>
    </lineage>
</organism>
<dbReference type="RefSeq" id="WP_158082716.1">
    <property type="nucleotide sequence ID" value="NZ_LTAY01000053.1"/>
</dbReference>
<dbReference type="PROSITE" id="PS50943">
    <property type="entry name" value="HTH_CROC1"/>
    <property type="match status" value="1"/>
</dbReference>
<dbReference type="InterPro" id="IPR010982">
    <property type="entry name" value="Lambda_DNA-bd_dom_sf"/>
</dbReference>
<dbReference type="GO" id="GO:0003700">
    <property type="term" value="F:DNA-binding transcription factor activity"/>
    <property type="evidence" value="ECO:0007669"/>
    <property type="project" value="TreeGrafter"/>
</dbReference>
<sequence length="189" mass="21555">MNINEVSSKKFVSRIGQSINKLRSNKNLTIEQLANNIGISRLTLSKIEHGDANPTINILWKICNELDTTLAELVDYKEEISLSKANSVHDLESSDKSFKIDFVFREEKANSIETYRIYLSENNKTMLTEKHNSGSIEIVTVMKGKVLITIDDKEFELDEFDSLKFEADKNHSYKNLSDGTTILNSVIKY</sequence>
<gene>
    <name evidence="3" type="ORF">CLTHE_20960</name>
</gene>
<dbReference type="InterPro" id="IPR001387">
    <property type="entry name" value="Cro/C1-type_HTH"/>
</dbReference>
<keyword evidence="1" id="KW-0238">DNA-binding</keyword>
<reference evidence="3 4" key="1">
    <citation type="submission" date="2016-02" db="EMBL/GenBank/DDBJ databases">
        <title>Genome sequence of Clostridium thermobutyricum DSM 4928.</title>
        <authorList>
            <person name="Poehlein A."/>
            <person name="Daniel R."/>
        </authorList>
    </citation>
    <scope>NUCLEOTIDE SEQUENCE [LARGE SCALE GENOMIC DNA]</scope>
    <source>
        <strain evidence="3 4">DSM 4928</strain>
    </source>
</reference>
<dbReference type="OrthoDB" id="9781521at2"/>
<dbReference type="CDD" id="cd02209">
    <property type="entry name" value="cupin_XRE_C"/>
    <property type="match status" value="1"/>
</dbReference>
<dbReference type="Gene3D" id="1.10.260.40">
    <property type="entry name" value="lambda repressor-like DNA-binding domains"/>
    <property type="match status" value="1"/>
</dbReference>
<dbReference type="Pfam" id="PF07883">
    <property type="entry name" value="Cupin_2"/>
    <property type="match status" value="1"/>
</dbReference>
<dbReference type="InterPro" id="IPR011051">
    <property type="entry name" value="RmlC_Cupin_sf"/>
</dbReference>
<dbReference type="InterPro" id="IPR050807">
    <property type="entry name" value="TransReg_Diox_bact_type"/>
</dbReference>
<dbReference type="GO" id="GO:0005829">
    <property type="term" value="C:cytosol"/>
    <property type="evidence" value="ECO:0007669"/>
    <property type="project" value="TreeGrafter"/>
</dbReference>
<dbReference type="InterPro" id="IPR014710">
    <property type="entry name" value="RmlC-like_jellyroll"/>
</dbReference>
<protein>
    <submittedName>
        <fullName evidence="3">Anaerobic benzoate catabolism transcriptional regulator</fullName>
    </submittedName>
</protein>
<dbReference type="SUPFAM" id="SSF47413">
    <property type="entry name" value="lambda repressor-like DNA-binding domains"/>
    <property type="match status" value="1"/>
</dbReference>
<dbReference type="SUPFAM" id="SSF51182">
    <property type="entry name" value="RmlC-like cupins"/>
    <property type="match status" value="1"/>
</dbReference>
<dbReference type="Pfam" id="PF01381">
    <property type="entry name" value="HTH_3"/>
    <property type="match status" value="1"/>
</dbReference>
<dbReference type="GO" id="GO:0003677">
    <property type="term" value="F:DNA binding"/>
    <property type="evidence" value="ECO:0007669"/>
    <property type="project" value="UniProtKB-KW"/>
</dbReference>
<name>A0A1V4STM3_9CLOT</name>
<accession>A0A1V4STM3</accession>
<evidence type="ECO:0000313" key="4">
    <source>
        <dbReference type="Proteomes" id="UP000191448"/>
    </source>
</evidence>
<dbReference type="Proteomes" id="UP000191448">
    <property type="component" value="Unassembled WGS sequence"/>
</dbReference>
<dbReference type="InterPro" id="IPR013096">
    <property type="entry name" value="Cupin_2"/>
</dbReference>
<evidence type="ECO:0000259" key="2">
    <source>
        <dbReference type="PROSITE" id="PS50943"/>
    </source>
</evidence>
<dbReference type="SMART" id="SM00530">
    <property type="entry name" value="HTH_XRE"/>
    <property type="match status" value="1"/>
</dbReference>
<dbReference type="PANTHER" id="PTHR46797">
    <property type="entry name" value="HTH-TYPE TRANSCRIPTIONAL REGULATOR"/>
    <property type="match status" value="1"/>
</dbReference>
<evidence type="ECO:0000313" key="3">
    <source>
        <dbReference type="EMBL" id="OPX47212.1"/>
    </source>
</evidence>
<dbReference type="EMBL" id="LTAY01000053">
    <property type="protein sequence ID" value="OPX47212.1"/>
    <property type="molecule type" value="Genomic_DNA"/>
</dbReference>
<dbReference type="PANTHER" id="PTHR46797:SF24">
    <property type="entry name" value="DNA-BINDING PHAGE PROTEIN"/>
    <property type="match status" value="1"/>
</dbReference>
<dbReference type="CDD" id="cd00093">
    <property type="entry name" value="HTH_XRE"/>
    <property type="match status" value="1"/>
</dbReference>
<dbReference type="AlphaFoldDB" id="A0A1V4STM3"/>
<dbReference type="Gene3D" id="2.60.120.10">
    <property type="entry name" value="Jelly Rolls"/>
    <property type="match status" value="1"/>
</dbReference>
<proteinExistence type="predicted"/>
<comment type="caution">
    <text evidence="3">The sequence shown here is derived from an EMBL/GenBank/DDBJ whole genome shotgun (WGS) entry which is preliminary data.</text>
</comment>
<evidence type="ECO:0000256" key="1">
    <source>
        <dbReference type="ARBA" id="ARBA00023125"/>
    </source>
</evidence>
<feature type="domain" description="HTH cro/C1-type" evidence="2">
    <location>
        <begin position="19"/>
        <end position="73"/>
    </location>
</feature>